<protein>
    <submittedName>
        <fullName evidence="6">BY PROTMAP: gi|342319657|gb|EGU11604.1| Asparagine synthase [Rhodotorula glutinis ATCC 204091]</fullName>
    </submittedName>
</protein>
<feature type="region of interest" description="Disordered" evidence="4">
    <location>
        <begin position="861"/>
        <end position="884"/>
    </location>
</feature>
<dbReference type="InterPro" id="IPR051857">
    <property type="entry name" value="Asn_synthetase_domain"/>
</dbReference>
<feature type="region of interest" description="Disordered" evidence="4">
    <location>
        <begin position="1192"/>
        <end position="1285"/>
    </location>
</feature>
<feature type="region of interest" description="Disordered" evidence="4">
    <location>
        <begin position="595"/>
        <end position="615"/>
    </location>
</feature>
<feature type="compositionally biased region" description="Low complexity" evidence="4">
    <location>
        <begin position="1420"/>
        <end position="1441"/>
    </location>
</feature>
<feature type="compositionally biased region" description="Low complexity" evidence="4">
    <location>
        <begin position="1259"/>
        <end position="1285"/>
    </location>
</feature>
<evidence type="ECO:0000256" key="1">
    <source>
        <dbReference type="ARBA" id="ARBA00022605"/>
    </source>
</evidence>
<dbReference type="Gene3D" id="3.60.20.10">
    <property type="entry name" value="Glutamine Phosphoribosylpyrophosphate, subunit 1, domain 1"/>
    <property type="match status" value="1"/>
</dbReference>
<keyword evidence="3" id="KW-0315">Glutamine amidotransferase</keyword>
<feature type="region of interest" description="Disordered" evidence="4">
    <location>
        <begin position="410"/>
        <end position="443"/>
    </location>
</feature>
<evidence type="ECO:0000256" key="4">
    <source>
        <dbReference type="SAM" id="MobiDB-lite"/>
    </source>
</evidence>
<feature type="region of interest" description="Disordered" evidence="4">
    <location>
        <begin position="1105"/>
        <end position="1158"/>
    </location>
</feature>
<feature type="compositionally biased region" description="Low complexity" evidence="4">
    <location>
        <begin position="1449"/>
        <end position="1465"/>
    </location>
</feature>
<keyword evidence="7" id="KW-1185">Reference proteome</keyword>
<dbReference type="Gene3D" id="3.40.50.10190">
    <property type="entry name" value="BRCT domain"/>
    <property type="match status" value="1"/>
</dbReference>
<feature type="region of interest" description="Disordered" evidence="4">
    <location>
        <begin position="960"/>
        <end position="1008"/>
    </location>
</feature>
<dbReference type="CDD" id="cd17716">
    <property type="entry name" value="BRCT_microcephalin_rpt1"/>
    <property type="match status" value="1"/>
</dbReference>
<dbReference type="EMBL" id="CWKI01000006">
    <property type="protein sequence ID" value="CTR07472.1"/>
    <property type="molecule type" value="Genomic_DNA"/>
</dbReference>
<dbReference type="GO" id="GO:0004066">
    <property type="term" value="F:asparagine synthase (glutamine-hydrolyzing) activity"/>
    <property type="evidence" value="ECO:0007669"/>
    <property type="project" value="InterPro"/>
</dbReference>
<keyword evidence="2" id="KW-0061">Asparagine biosynthesis</keyword>
<dbReference type="InterPro" id="IPR014729">
    <property type="entry name" value="Rossmann-like_a/b/a_fold"/>
</dbReference>
<dbReference type="Gene3D" id="3.40.50.620">
    <property type="entry name" value="HUPs"/>
    <property type="match status" value="1"/>
</dbReference>
<dbReference type="PANTHER" id="PTHR45937">
    <property type="entry name" value="ASPARAGINE SYNTHETASE DOMAIN-CONTAINING PROTEIN 1"/>
    <property type="match status" value="1"/>
</dbReference>
<proteinExistence type="predicted"/>
<evidence type="ECO:0000313" key="6">
    <source>
        <dbReference type="EMBL" id="CTR07472.1"/>
    </source>
</evidence>
<organism evidence="6 7">
    <name type="scientific">Rhodotorula toruloides</name>
    <name type="common">Yeast</name>
    <name type="synonym">Rhodosporidium toruloides</name>
    <dbReference type="NCBI Taxonomy" id="5286"/>
    <lineage>
        <taxon>Eukaryota</taxon>
        <taxon>Fungi</taxon>
        <taxon>Dikarya</taxon>
        <taxon>Basidiomycota</taxon>
        <taxon>Pucciniomycotina</taxon>
        <taxon>Microbotryomycetes</taxon>
        <taxon>Sporidiobolales</taxon>
        <taxon>Sporidiobolaceae</taxon>
        <taxon>Rhodotorula</taxon>
    </lineage>
</organism>
<dbReference type="SUPFAM" id="SSF56235">
    <property type="entry name" value="N-terminal nucleophile aminohydrolases (Ntn hydrolases)"/>
    <property type="match status" value="1"/>
</dbReference>
<dbReference type="InterPro" id="IPR001962">
    <property type="entry name" value="Asn_synthase"/>
</dbReference>
<reference evidence="6 7" key="1">
    <citation type="submission" date="2015-07" db="EMBL/GenBank/DDBJ databases">
        <authorList>
            <person name="Cajimat M.N.B."/>
            <person name="Milazzo M.L."/>
            <person name="Fulhorst C.F."/>
        </authorList>
    </citation>
    <scope>NUCLEOTIDE SEQUENCE [LARGE SCALE GENOMIC DNA]</scope>
    <source>
        <strain evidence="6">Single colony</strain>
    </source>
</reference>
<evidence type="ECO:0000259" key="5">
    <source>
        <dbReference type="PROSITE" id="PS50172"/>
    </source>
</evidence>
<keyword evidence="1" id="KW-0028">Amino-acid biosynthesis</keyword>
<dbReference type="GO" id="GO:0006529">
    <property type="term" value="P:asparagine biosynthetic process"/>
    <property type="evidence" value="ECO:0007669"/>
    <property type="project" value="UniProtKB-KW"/>
</dbReference>
<feature type="region of interest" description="Disordered" evidence="4">
    <location>
        <begin position="1021"/>
        <end position="1048"/>
    </location>
</feature>
<dbReference type="PANTHER" id="PTHR45937:SF1">
    <property type="entry name" value="ASPARAGINE SYNTHETASE DOMAIN-CONTAINING PROTEIN 1"/>
    <property type="match status" value="1"/>
</dbReference>
<dbReference type="InterPro" id="IPR036420">
    <property type="entry name" value="BRCT_dom_sf"/>
</dbReference>
<feature type="domain" description="BRCT" evidence="5">
    <location>
        <begin position="1467"/>
        <end position="1562"/>
    </location>
</feature>
<feature type="compositionally biased region" description="Low complexity" evidence="4">
    <location>
        <begin position="1394"/>
        <end position="1413"/>
    </location>
</feature>
<feature type="compositionally biased region" description="Low complexity" evidence="4">
    <location>
        <begin position="1209"/>
        <end position="1243"/>
    </location>
</feature>
<feature type="compositionally biased region" description="Polar residues" evidence="4">
    <location>
        <begin position="1139"/>
        <end position="1158"/>
    </location>
</feature>
<accession>A0A0K3CFX4</accession>
<dbReference type="STRING" id="5286.A0A0K3CFX4"/>
<feature type="region of interest" description="Disordered" evidence="4">
    <location>
        <begin position="913"/>
        <end position="947"/>
    </location>
</feature>
<evidence type="ECO:0000256" key="3">
    <source>
        <dbReference type="ARBA" id="ARBA00022962"/>
    </source>
</evidence>
<dbReference type="Pfam" id="PF00733">
    <property type="entry name" value="Asn_synthase"/>
    <property type="match status" value="1"/>
</dbReference>
<gene>
    <name evidence="6" type="primary">FGENESH: predicted gene_6.255</name>
    <name evidence="6" type="ORF">BN2166_0033330</name>
</gene>
<feature type="region of interest" description="Disordered" evidence="4">
    <location>
        <begin position="1350"/>
        <end position="1469"/>
    </location>
</feature>
<name>A0A0K3CFX4_RHOTO</name>
<feature type="region of interest" description="Disordered" evidence="4">
    <location>
        <begin position="745"/>
        <end position="764"/>
    </location>
</feature>
<feature type="compositionally biased region" description="Basic and acidic residues" evidence="4">
    <location>
        <begin position="1105"/>
        <end position="1114"/>
    </location>
</feature>
<evidence type="ECO:0000256" key="2">
    <source>
        <dbReference type="ARBA" id="ARBA00022888"/>
    </source>
</evidence>
<dbReference type="InterPro" id="IPR029055">
    <property type="entry name" value="Ntn_hydrolases_N"/>
</dbReference>
<feature type="compositionally biased region" description="Polar residues" evidence="4">
    <location>
        <begin position="752"/>
        <end position="764"/>
    </location>
</feature>
<dbReference type="Proteomes" id="UP000199069">
    <property type="component" value="Unassembled WGS sequence"/>
</dbReference>
<dbReference type="SUPFAM" id="SSF52113">
    <property type="entry name" value="BRCT domain"/>
    <property type="match status" value="1"/>
</dbReference>
<feature type="compositionally biased region" description="Low complexity" evidence="4">
    <location>
        <begin position="595"/>
        <end position="605"/>
    </location>
</feature>
<dbReference type="SUPFAM" id="SSF52402">
    <property type="entry name" value="Adenine nucleotide alpha hydrolases-like"/>
    <property type="match status" value="1"/>
</dbReference>
<sequence>MCGIAFAIRSSTSYRASGLPPANVALDAGSPASTGSAGSPGGMELDLIDEDDPEYGIKLPDGTKPAKYLDANETWEQVVDAVKGRGPDVSNTLIKHVKASKAFHFEMRFHASVLHMRGDVVTPQPFVSKDGDVLLWNGEIFDGLEVGEHENDGQKLFDRIQAFGPSNFFAAIRDVEGPYAFVYFQASNSRLYFGRDPLGRRSLLVHAPTPASPYLFLVSNAPGADFPLQEWEEVSCEAVHCYHLLDLKGKSWSVDGRRGLSSYPRYPKSMGLSQDILVSDAIFFSRSLTQTELPQVYPYDRLNSSLPAPGTLLPMTPTTPPEPVFTSHLALLVQSLLSELETAVRARVSTVPPVPPPPGARIAVLFSGGLDCTVVALVLDRVLPEGEAVDLINVAFENPRKLKAKEGLKGKAKASTANDDAMDVDDARGNGVKSESPAATAQNPKIYDVPDRLTARDAWEELKRLRPKRRWNLVEVDVPYQEMLAHRQTVIELMRPQNTVMDLSISIAFYFAARGKGHLSQYSSSDPSFSSDPPTPYHSRARVLLTGLGADELLAGYARHRKAFAQPVVSTPPPPPPKPTFSVASSSYFSSANSASAETTASEATPPDPTNSPQNWSALIAELQLDLDRLPTRNLGRDDRIISIHGKEARYPFLAGHVVAFLARQPVWFKADLRFSEGIGDKMLLRLLAKRLGLKEAAVRKKRAIHFGAQTAKMEFGDGRLKGTDLLADGLFELVWTSRSVGRATNPAPADSLNSRHSLDVPSQSRRPARILRAIFHDDIKRATSSAGRRNVDFGCTPSRSFNHFARTTRLDPSDGQSPHSVNSCAWVHPVSSSLGRVPRSRRLSTAEAGKMTGMGVVRAGPAVMGHPPRRSTSTPSGLSTSGGTGGIVAGGSNDPFSTAFVRPTFDFEVSGGARKAEVQQPEQPKRVVKPLPSSSSAGTARTVHGRGLATQLGTLVEEKEDAAPVRGPGLNARPFDLTSPRKQRSASPTKPSGLKSRPLPTFDDATASAMDVDPFPIASASTSSNLLPIPASSPVRGPISPRSLTGKTALTRKLDELDSDSDDEDDIDFLSPRKKRDAKRIHLAEPSPVAPRVLDFAVGANAKVSEHVEESQQKRPTLPRSPPPKKRLPVPSGPIASVPSSTRTAPQPSRTLLSSVPMQRTAGRTFGLPNLAAPATSAPMSRTLAARPLTARAEGGVKAAEPAGKPLPTTGISPTSTTSSAAPSLTASTSRLPRPSRPSLALDASVKMDDRQPIASTSFAPRPAVAAPSAPKPATSPDDSIMIDDSSACASADLSTVSATSTTSIRSEETARRLANLQNMLSRLQMPKPAAGPALRRLSDGAVALAGVGEVPLPPPSTGEIGSRTARRASRVPLITPVPSASAPNIHIAPQLPSTSISRRRSSIAPPRAPSSGGNLGDTSALSTASAPASSRPATARRLSVSTTLPTAGASSSFSLGSSAPPAGQRKDKALQGVVAFVDVRTAEGDDSGMIFVDMLKGLGARVTTRPSTLTTHIIFKAGRASTIQFYRSANPSHRPHLVGIAWVVRCAEIGARVDEGPFRVEDAVAPAPGSGKENVDVVAATAQAALGLGKPSTGAASGSHKRRKSMEPKALAQLNNANSSMSAASESALKASIAASIERARRKSLAFAPKVGSPLAKRVYVLPDAPEEDEMDE</sequence>
<evidence type="ECO:0000313" key="7">
    <source>
        <dbReference type="Proteomes" id="UP000199069"/>
    </source>
</evidence>
<dbReference type="PROSITE" id="PS50172">
    <property type="entry name" value="BRCT"/>
    <property type="match status" value="1"/>
</dbReference>
<dbReference type="InterPro" id="IPR001357">
    <property type="entry name" value="BRCT_dom"/>
</dbReference>
<dbReference type="CDD" id="cd01991">
    <property type="entry name" value="Asn_synthase_B_C"/>
    <property type="match status" value="1"/>
</dbReference>